<dbReference type="Gene3D" id="1.10.357.10">
    <property type="entry name" value="Tetracycline Repressor, domain 2"/>
    <property type="match status" value="1"/>
</dbReference>
<dbReference type="InterPro" id="IPR001647">
    <property type="entry name" value="HTH_TetR"/>
</dbReference>
<evidence type="ECO:0000259" key="4">
    <source>
        <dbReference type="Pfam" id="PF00440"/>
    </source>
</evidence>
<evidence type="ECO:0000313" key="6">
    <source>
        <dbReference type="Proteomes" id="UP001596098"/>
    </source>
</evidence>
<feature type="domain" description="HTH tetR-type" evidence="4">
    <location>
        <begin position="10"/>
        <end position="57"/>
    </location>
</feature>
<dbReference type="InterPro" id="IPR009057">
    <property type="entry name" value="Homeodomain-like_sf"/>
</dbReference>
<sequence>MPRADVSDDLLDAAERLFAEHGIAAVSDRRIAEAAGNGNHSAVRYYFGGRRGLLEALLDRHRRELEECRRALPVAGGSVREQVESLLDPQVAVLRSLGATSWRARFLFVVYRDPATSGILAGADGDPMSNRSVFRSLCALLPDVGDDVLESRARLMGLVVTAVCSALEERVSVSGDLSVWDEAAWFLRDAIVGMLAAEVSPRPGTD</sequence>
<name>A0ABW1QXW8_9ACTN</name>
<gene>
    <name evidence="5" type="ORF">ACFPWU_07235</name>
</gene>
<evidence type="ECO:0000256" key="3">
    <source>
        <dbReference type="ARBA" id="ARBA00023163"/>
    </source>
</evidence>
<organism evidence="5 6">
    <name type="scientific">Nocardioides yefusunii</name>
    <dbReference type="NCBI Taxonomy" id="2500546"/>
    <lineage>
        <taxon>Bacteria</taxon>
        <taxon>Bacillati</taxon>
        <taxon>Actinomycetota</taxon>
        <taxon>Actinomycetes</taxon>
        <taxon>Propionibacteriales</taxon>
        <taxon>Nocardioidaceae</taxon>
        <taxon>Nocardioides</taxon>
    </lineage>
</organism>
<accession>A0ABW1QXW8</accession>
<dbReference type="EMBL" id="JBHSQI010000003">
    <property type="protein sequence ID" value="MFC6153460.1"/>
    <property type="molecule type" value="Genomic_DNA"/>
</dbReference>
<evidence type="ECO:0000313" key="5">
    <source>
        <dbReference type="EMBL" id="MFC6153460.1"/>
    </source>
</evidence>
<dbReference type="PANTHER" id="PTHR30055:SF234">
    <property type="entry name" value="HTH-TYPE TRANSCRIPTIONAL REGULATOR BETI"/>
    <property type="match status" value="1"/>
</dbReference>
<dbReference type="InterPro" id="IPR050109">
    <property type="entry name" value="HTH-type_TetR-like_transc_reg"/>
</dbReference>
<comment type="caution">
    <text evidence="5">The sequence shown here is derived from an EMBL/GenBank/DDBJ whole genome shotgun (WGS) entry which is preliminary data.</text>
</comment>
<keyword evidence="6" id="KW-1185">Reference proteome</keyword>
<keyword evidence="2" id="KW-0238">DNA-binding</keyword>
<protein>
    <submittedName>
        <fullName evidence="5">TetR/AcrR family transcriptional regulator</fullName>
    </submittedName>
</protein>
<proteinExistence type="predicted"/>
<evidence type="ECO:0000256" key="1">
    <source>
        <dbReference type="ARBA" id="ARBA00023015"/>
    </source>
</evidence>
<dbReference type="SUPFAM" id="SSF46689">
    <property type="entry name" value="Homeodomain-like"/>
    <property type="match status" value="1"/>
</dbReference>
<reference evidence="6" key="1">
    <citation type="journal article" date="2019" name="Int. J. Syst. Evol. Microbiol.">
        <title>The Global Catalogue of Microorganisms (GCM) 10K type strain sequencing project: providing services to taxonomists for standard genome sequencing and annotation.</title>
        <authorList>
            <consortium name="The Broad Institute Genomics Platform"/>
            <consortium name="The Broad Institute Genome Sequencing Center for Infectious Disease"/>
            <person name="Wu L."/>
            <person name="Ma J."/>
        </authorList>
    </citation>
    <scope>NUCLEOTIDE SEQUENCE [LARGE SCALE GENOMIC DNA]</scope>
    <source>
        <strain evidence="6">DFY28</strain>
    </source>
</reference>
<keyword evidence="1" id="KW-0805">Transcription regulation</keyword>
<dbReference type="RefSeq" id="WP_128221282.1">
    <property type="nucleotide sequence ID" value="NZ_CP034929.1"/>
</dbReference>
<keyword evidence="3" id="KW-0804">Transcription</keyword>
<dbReference type="PANTHER" id="PTHR30055">
    <property type="entry name" value="HTH-TYPE TRANSCRIPTIONAL REGULATOR RUTR"/>
    <property type="match status" value="1"/>
</dbReference>
<dbReference type="Pfam" id="PF00440">
    <property type="entry name" value="TetR_N"/>
    <property type="match status" value="1"/>
</dbReference>
<dbReference type="Proteomes" id="UP001596098">
    <property type="component" value="Unassembled WGS sequence"/>
</dbReference>
<evidence type="ECO:0000256" key="2">
    <source>
        <dbReference type="ARBA" id="ARBA00023125"/>
    </source>
</evidence>